<gene>
    <name evidence="4" type="ORF">AB0L16_33455</name>
</gene>
<evidence type="ECO:0000313" key="5">
    <source>
        <dbReference type="Proteomes" id="UP001552594"/>
    </source>
</evidence>
<accession>A0ABV3K801</accession>
<dbReference type="EMBL" id="JBFAUK010000058">
    <property type="protein sequence ID" value="MEV5511264.1"/>
    <property type="molecule type" value="Genomic_DNA"/>
</dbReference>
<dbReference type="GO" id="GO:0006508">
    <property type="term" value="P:proteolysis"/>
    <property type="evidence" value="ECO:0007669"/>
    <property type="project" value="UniProtKB-KW"/>
</dbReference>
<dbReference type="InterPro" id="IPR018114">
    <property type="entry name" value="TRYPSIN_HIS"/>
</dbReference>
<dbReference type="RefSeq" id="WP_241560924.1">
    <property type="nucleotide sequence ID" value="NZ_JBFAUK010000058.1"/>
</dbReference>
<dbReference type="InterPro" id="IPR050966">
    <property type="entry name" value="Glutamyl_endopeptidase"/>
</dbReference>
<dbReference type="Proteomes" id="UP001552594">
    <property type="component" value="Unassembled WGS sequence"/>
</dbReference>
<organism evidence="4 5">
    <name type="scientific">Streptomyces orinoci</name>
    <name type="common">Streptoverticillium orinoci</name>
    <dbReference type="NCBI Taxonomy" id="67339"/>
    <lineage>
        <taxon>Bacteria</taxon>
        <taxon>Bacillati</taxon>
        <taxon>Actinomycetota</taxon>
        <taxon>Actinomycetes</taxon>
        <taxon>Kitasatosporales</taxon>
        <taxon>Streptomycetaceae</taxon>
        <taxon>Streptomyces</taxon>
    </lineage>
</organism>
<name>A0ABV3K801_STRON</name>
<dbReference type="Pfam" id="PF13365">
    <property type="entry name" value="Trypsin_2"/>
    <property type="match status" value="1"/>
</dbReference>
<dbReference type="PANTHER" id="PTHR15462">
    <property type="entry name" value="SERINE PROTEASE"/>
    <property type="match status" value="1"/>
</dbReference>
<sequence length="288" mass="30313">MRPRLCPRLLCALLLLLPLTGCSPDGATHSAARPSLGARTVPPTAPPSWSRERLAHARALGHHPGVSHTARATLSNSRVGALFSHDTSGDHFCTASVVSSPGKSLLITAAHCVHGGAGGDYKRDIVFVPAYRDGRSPDGIWQPAALVVDPRWTRSGDPDADVAFIVLKPLGGKRIADVLGTNRLGIDPGFGHDVRITGYPDSGNEPITCGNHISEQSAHQMRIACTGYSGGTSGSPWVTDFDPATRNGSVIGVIGGYQKGGDSDDVSYSPYFDDAVRKLYDQAVAQQG</sequence>
<feature type="region of interest" description="Disordered" evidence="2">
    <location>
        <begin position="28"/>
        <end position="48"/>
    </location>
</feature>
<keyword evidence="5" id="KW-1185">Reference proteome</keyword>
<dbReference type="SUPFAM" id="SSF50494">
    <property type="entry name" value="Trypsin-like serine proteases"/>
    <property type="match status" value="1"/>
</dbReference>
<comment type="caution">
    <text evidence="4">The sequence shown here is derived from an EMBL/GenBank/DDBJ whole genome shotgun (WGS) entry which is preliminary data.</text>
</comment>
<keyword evidence="1 3" id="KW-0732">Signal</keyword>
<evidence type="ECO:0000313" key="4">
    <source>
        <dbReference type="EMBL" id="MEV5511264.1"/>
    </source>
</evidence>
<reference evidence="4 5" key="1">
    <citation type="submission" date="2024-06" db="EMBL/GenBank/DDBJ databases">
        <title>The Natural Products Discovery Center: Release of the First 8490 Sequenced Strains for Exploring Actinobacteria Biosynthetic Diversity.</title>
        <authorList>
            <person name="Kalkreuter E."/>
            <person name="Kautsar S.A."/>
            <person name="Yang D."/>
            <person name="Bader C.D."/>
            <person name="Teijaro C.N."/>
            <person name="Fluegel L."/>
            <person name="Davis C.M."/>
            <person name="Simpson J.R."/>
            <person name="Lauterbach L."/>
            <person name="Steele A.D."/>
            <person name="Gui C."/>
            <person name="Meng S."/>
            <person name="Li G."/>
            <person name="Viehrig K."/>
            <person name="Ye F."/>
            <person name="Su P."/>
            <person name="Kiefer A.F."/>
            <person name="Nichols A."/>
            <person name="Cepeda A.J."/>
            <person name="Yan W."/>
            <person name="Fan B."/>
            <person name="Jiang Y."/>
            <person name="Adhikari A."/>
            <person name="Zheng C.-J."/>
            <person name="Schuster L."/>
            <person name="Cowan T.M."/>
            <person name="Smanski M.J."/>
            <person name="Chevrette M.G."/>
            <person name="De Carvalho L.P.S."/>
            <person name="Shen B."/>
        </authorList>
    </citation>
    <scope>NUCLEOTIDE SEQUENCE [LARGE SCALE GENOMIC DNA]</scope>
    <source>
        <strain evidence="4 5">NPDC052347</strain>
    </source>
</reference>
<evidence type="ECO:0000256" key="1">
    <source>
        <dbReference type="ARBA" id="ARBA00022729"/>
    </source>
</evidence>
<proteinExistence type="predicted"/>
<protein>
    <submittedName>
        <fullName evidence="4">Serine protease</fullName>
    </submittedName>
</protein>
<feature type="signal peptide" evidence="3">
    <location>
        <begin position="1"/>
        <end position="27"/>
    </location>
</feature>
<keyword evidence="4" id="KW-0645">Protease</keyword>
<evidence type="ECO:0000256" key="3">
    <source>
        <dbReference type="SAM" id="SignalP"/>
    </source>
</evidence>
<dbReference type="PROSITE" id="PS00134">
    <property type="entry name" value="TRYPSIN_HIS"/>
    <property type="match status" value="1"/>
</dbReference>
<dbReference type="InterPro" id="IPR009003">
    <property type="entry name" value="Peptidase_S1_PA"/>
</dbReference>
<dbReference type="InterPro" id="IPR043504">
    <property type="entry name" value="Peptidase_S1_PA_chymotrypsin"/>
</dbReference>
<keyword evidence="4" id="KW-0378">Hydrolase</keyword>
<dbReference type="Gene3D" id="2.40.10.10">
    <property type="entry name" value="Trypsin-like serine proteases"/>
    <property type="match status" value="2"/>
</dbReference>
<dbReference type="GO" id="GO:0008233">
    <property type="term" value="F:peptidase activity"/>
    <property type="evidence" value="ECO:0007669"/>
    <property type="project" value="UniProtKB-KW"/>
</dbReference>
<feature type="chain" id="PRO_5047144048" evidence="3">
    <location>
        <begin position="28"/>
        <end position="288"/>
    </location>
</feature>
<evidence type="ECO:0000256" key="2">
    <source>
        <dbReference type="SAM" id="MobiDB-lite"/>
    </source>
</evidence>